<dbReference type="Proteomes" id="UP000727407">
    <property type="component" value="Unassembled WGS sequence"/>
</dbReference>
<proteinExistence type="predicted"/>
<feature type="non-terminal residue" evidence="1">
    <location>
        <position position="60"/>
    </location>
</feature>
<organism evidence="1 2">
    <name type="scientific">Clarias magur</name>
    <name type="common">Asian catfish</name>
    <name type="synonym">Macropteronotus magur</name>
    <dbReference type="NCBI Taxonomy" id="1594786"/>
    <lineage>
        <taxon>Eukaryota</taxon>
        <taxon>Metazoa</taxon>
        <taxon>Chordata</taxon>
        <taxon>Craniata</taxon>
        <taxon>Vertebrata</taxon>
        <taxon>Euteleostomi</taxon>
        <taxon>Actinopterygii</taxon>
        <taxon>Neopterygii</taxon>
        <taxon>Teleostei</taxon>
        <taxon>Ostariophysi</taxon>
        <taxon>Siluriformes</taxon>
        <taxon>Clariidae</taxon>
        <taxon>Clarias</taxon>
    </lineage>
</organism>
<dbReference type="EMBL" id="QNUK01000223">
    <property type="protein sequence ID" value="KAF5897705.1"/>
    <property type="molecule type" value="Genomic_DNA"/>
</dbReference>
<keyword evidence="2" id="KW-1185">Reference proteome</keyword>
<evidence type="ECO:0000313" key="1">
    <source>
        <dbReference type="EMBL" id="KAF5897705.1"/>
    </source>
</evidence>
<accession>A0A8J4XDB1</accession>
<dbReference type="AlphaFoldDB" id="A0A8J4XDB1"/>
<feature type="non-terminal residue" evidence="1">
    <location>
        <position position="1"/>
    </location>
</feature>
<evidence type="ECO:0000313" key="2">
    <source>
        <dbReference type="Proteomes" id="UP000727407"/>
    </source>
</evidence>
<protein>
    <submittedName>
        <fullName evidence="1">Uncharacterized protein</fullName>
    </submittedName>
</protein>
<name>A0A8J4XDB1_CLAMG</name>
<comment type="caution">
    <text evidence="1">The sequence shown here is derived from an EMBL/GenBank/DDBJ whole genome shotgun (WGS) entry which is preliminary data.</text>
</comment>
<sequence>LPLVLRQSLSSEDLHRAAAFDWDSNCHFESDKVLICPTGSERLDISVDKWAQGLSWQDAT</sequence>
<reference evidence="1" key="1">
    <citation type="submission" date="2020-07" db="EMBL/GenBank/DDBJ databases">
        <title>Clarias magur genome sequencing, assembly and annotation.</title>
        <authorList>
            <person name="Kushwaha B."/>
            <person name="Kumar R."/>
            <person name="Das P."/>
            <person name="Joshi C.G."/>
            <person name="Kumar D."/>
            <person name="Nagpure N.S."/>
            <person name="Pandey M."/>
            <person name="Agarwal S."/>
            <person name="Srivastava S."/>
            <person name="Singh M."/>
            <person name="Sahoo L."/>
            <person name="Jayasankar P."/>
            <person name="Meher P.K."/>
            <person name="Koringa P.G."/>
            <person name="Iquebal M.A."/>
            <person name="Das S.P."/>
            <person name="Bit A."/>
            <person name="Patnaik S."/>
            <person name="Patel N."/>
            <person name="Shah T.M."/>
            <person name="Hinsu A."/>
            <person name="Jena J.K."/>
        </authorList>
    </citation>
    <scope>NUCLEOTIDE SEQUENCE</scope>
    <source>
        <strain evidence="1">CIFAMagur01</strain>
        <tissue evidence="1">Testis</tissue>
    </source>
</reference>
<gene>
    <name evidence="1" type="ORF">DAT39_012585</name>
</gene>